<sequence length="302" mass="33386">MKNIKNKSLISDLSLFLVAIIWGGGFIAVKDSVTLIPPFYQMAVRFSLSTILMAIIFFKYIKNIKKSDLKMGFIIGFFLFLGFAFQTVGIVYTTASKSAFLTATYVVLVPFFNWFIFKDKPDKYSIIGAILCLIGIALLTLQSSTSINMGDLLTLLCGIGFAGQIITTGIYTKKSDPIILTIIQFATAAILSFIAAFLLETPPNILNKALVPSILYLVFFSTMLCFIIQNIAQKYTSSTHAAIILSLESVFGSLLSIIIFKDNFTITMFLGCIFIFMSILTTETKLSFIKKSSTNKCSLSED</sequence>
<dbReference type="RefSeq" id="WP_061994557.1">
    <property type="nucleotide sequence ID" value="NZ_JAAGPU010000037.1"/>
</dbReference>
<comment type="subcellular location">
    <subcellularLocation>
        <location evidence="1">Cell membrane</location>
        <topology evidence="1">Multi-pass membrane protein</topology>
    </subcellularLocation>
</comment>
<feature type="domain" description="EamA" evidence="8">
    <location>
        <begin position="149"/>
        <end position="281"/>
    </location>
</feature>
<feature type="transmembrane region" description="Helical" evidence="7">
    <location>
        <begin position="73"/>
        <end position="92"/>
    </location>
</feature>
<keyword evidence="4 7" id="KW-0812">Transmembrane</keyword>
<proteinExistence type="inferred from homology"/>
<feature type="transmembrane region" description="Helical" evidence="7">
    <location>
        <begin position="178"/>
        <end position="199"/>
    </location>
</feature>
<keyword evidence="10" id="KW-1185">Reference proteome</keyword>
<dbReference type="GO" id="GO:0005886">
    <property type="term" value="C:plasma membrane"/>
    <property type="evidence" value="ECO:0007669"/>
    <property type="project" value="UniProtKB-SubCell"/>
</dbReference>
<dbReference type="PANTHER" id="PTHR42920:SF5">
    <property type="entry name" value="EAMA DOMAIN-CONTAINING PROTEIN"/>
    <property type="match status" value="1"/>
</dbReference>
<dbReference type="InterPro" id="IPR000620">
    <property type="entry name" value="EamA_dom"/>
</dbReference>
<evidence type="ECO:0000313" key="9">
    <source>
        <dbReference type="EMBL" id="NEU06225.1"/>
    </source>
</evidence>
<evidence type="ECO:0000259" key="8">
    <source>
        <dbReference type="Pfam" id="PF00892"/>
    </source>
</evidence>
<dbReference type="AlphaFoldDB" id="A0A6M0H681"/>
<evidence type="ECO:0000313" key="10">
    <source>
        <dbReference type="Proteomes" id="UP000481872"/>
    </source>
</evidence>
<keyword evidence="6 7" id="KW-0472">Membrane</keyword>
<comment type="caution">
    <text evidence="9">The sequence shown here is derived from an EMBL/GenBank/DDBJ whole genome shotgun (WGS) entry which is preliminary data.</text>
</comment>
<feature type="transmembrane region" description="Helical" evidence="7">
    <location>
        <begin position="153"/>
        <end position="171"/>
    </location>
</feature>
<comment type="similarity">
    <text evidence="2">Belongs to the EamA transporter family.</text>
</comment>
<evidence type="ECO:0000256" key="5">
    <source>
        <dbReference type="ARBA" id="ARBA00022989"/>
    </source>
</evidence>
<evidence type="ECO:0000256" key="4">
    <source>
        <dbReference type="ARBA" id="ARBA00022692"/>
    </source>
</evidence>
<name>A0A6M0H681_9CLOT</name>
<dbReference type="Gene3D" id="1.10.3730.20">
    <property type="match status" value="1"/>
</dbReference>
<feature type="transmembrane region" description="Helical" evidence="7">
    <location>
        <begin position="266"/>
        <end position="282"/>
    </location>
</feature>
<keyword evidence="5 7" id="KW-1133">Transmembrane helix</keyword>
<feature type="transmembrane region" description="Helical" evidence="7">
    <location>
        <begin position="205"/>
        <end position="228"/>
    </location>
</feature>
<gene>
    <name evidence="9" type="ORF">G3M99_15480</name>
</gene>
<reference evidence="9 10" key="1">
    <citation type="submission" date="2020-02" db="EMBL/GenBank/DDBJ databases">
        <title>Genome assembly of a novel Clostridium senegalense strain.</title>
        <authorList>
            <person name="Gupta T.B."/>
            <person name="Jauregui R."/>
            <person name="Maclean P."/>
            <person name="Nawarathana A."/>
            <person name="Brightwell G."/>
        </authorList>
    </citation>
    <scope>NUCLEOTIDE SEQUENCE [LARGE SCALE GENOMIC DNA]</scope>
    <source>
        <strain evidence="9 10">AGRFS4</strain>
    </source>
</reference>
<protein>
    <submittedName>
        <fullName evidence="9">DMT family transporter</fullName>
    </submittedName>
</protein>
<feature type="transmembrane region" description="Helical" evidence="7">
    <location>
        <begin position="124"/>
        <end position="141"/>
    </location>
</feature>
<keyword evidence="3" id="KW-1003">Cell membrane</keyword>
<feature type="transmembrane region" description="Helical" evidence="7">
    <location>
        <begin position="12"/>
        <end position="30"/>
    </location>
</feature>
<evidence type="ECO:0000256" key="7">
    <source>
        <dbReference type="SAM" id="Phobius"/>
    </source>
</evidence>
<evidence type="ECO:0000256" key="6">
    <source>
        <dbReference type="ARBA" id="ARBA00023136"/>
    </source>
</evidence>
<evidence type="ECO:0000256" key="1">
    <source>
        <dbReference type="ARBA" id="ARBA00004651"/>
    </source>
</evidence>
<dbReference type="InterPro" id="IPR051258">
    <property type="entry name" value="Diverse_Substrate_Transporter"/>
</dbReference>
<feature type="transmembrane region" description="Helical" evidence="7">
    <location>
        <begin position="98"/>
        <end position="117"/>
    </location>
</feature>
<feature type="domain" description="EamA" evidence="8">
    <location>
        <begin position="11"/>
        <end position="140"/>
    </location>
</feature>
<feature type="transmembrane region" description="Helical" evidence="7">
    <location>
        <begin position="42"/>
        <end position="61"/>
    </location>
</feature>
<evidence type="ECO:0000256" key="2">
    <source>
        <dbReference type="ARBA" id="ARBA00007362"/>
    </source>
</evidence>
<dbReference type="Pfam" id="PF00892">
    <property type="entry name" value="EamA"/>
    <property type="match status" value="2"/>
</dbReference>
<dbReference type="EMBL" id="JAAGPU010000037">
    <property type="protein sequence ID" value="NEU06225.1"/>
    <property type="molecule type" value="Genomic_DNA"/>
</dbReference>
<dbReference type="Proteomes" id="UP000481872">
    <property type="component" value="Unassembled WGS sequence"/>
</dbReference>
<dbReference type="SUPFAM" id="SSF103481">
    <property type="entry name" value="Multidrug resistance efflux transporter EmrE"/>
    <property type="match status" value="2"/>
</dbReference>
<evidence type="ECO:0000256" key="3">
    <source>
        <dbReference type="ARBA" id="ARBA00022475"/>
    </source>
</evidence>
<feature type="transmembrane region" description="Helical" evidence="7">
    <location>
        <begin position="240"/>
        <end position="260"/>
    </location>
</feature>
<accession>A0A6M0H681</accession>
<dbReference type="PANTHER" id="PTHR42920">
    <property type="entry name" value="OS03G0707200 PROTEIN-RELATED"/>
    <property type="match status" value="1"/>
</dbReference>
<organism evidence="9 10">
    <name type="scientific">Clostridium senegalense</name>
    <dbReference type="NCBI Taxonomy" id="1465809"/>
    <lineage>
        <taxon>Bacteria</taxon>
        <taxon>Bacillati</taxon>
        <taxon>Bacillota</taxon>
        <taxon>Clostridia</taxon>
        <taxon>Eubacteriales</taxon>
        <taxon>Clostridiaceae</taxon>
        <taxon>Clostridium</taxon>
    </lineage>
</organism>
<dbReference type="InterPro" id="IPR037185">
    <property type="entry name" value="EmrE-like"/>
</dbReference>